<keyword evidence="2" id="KW-1185">Reference proteome</keyword>
<dbReference type="PANTHER" id="PTHR15435:SF2">
    <property type="entry name" value="KICSTOR COMPLEX PROTEIN KAPTIN"/>
    <property type="match status" value="1"/>
</dbReference>
<dbReference type="InterPro" id="IPR029982">
    <property type="entry name" value="Kptn"/>
</dbReference>
<dbReference type="GO" id="GO:0034198">
    <property type="term" value="P:cellular response to amino acid starvation"/>
    <property type="evidence" value="ECO:0007669"/>
    <property type="project" value="TreeGrafter"/>
</dbReference>
<evidence type="ECO:0000313" key="1">
    <source>
        <dbReference type="EMBL" id="VVC32439.1"/>
    </source>
</evidence>
<accession>A0A5E4MLJ2</accession>
<protein>
    <submittedName>
        <fullName evidence="1">Uncharacterized protein</fullName>
    </submittedName>
</protein>
<reference evidence="1 2" key="1">
    <citation type="submission" date="2019-08" db="EMBL/GenBank/DDBJ databases">
        <authorList>
            <person name="Alioto T."/>
            <person name="Alioto T."/>
            <person name="Gomez Garrido J."/>
        </authorList>
    </citation>
    <scope>NUCLEOTIDE SEQUENCE [LARGE SCALE GENOMIC DNA]</scope>
</reference>
<name>A0A5E4MLJ2_9HEMI</name>
<gene>
    <name evidence="1" type="ORF">CINCED_3A013557</name>
</gene>
<dbReference type="OrthoDB" id="10267127at2759"/>
<dbReference type="Proteomes" id="UP000325440">
    <property type="component" value="Unassembled WGS sequence"/>
</dbReference>
<sequence length="423" mass="48961">MDGLTQTIIYDTKSPPNIYSTTVMRMVDGNEKIIMVSSKTDIITLETKTVNDEPITSIVPIEFSNIPNNAAIIAIHCINKSKEFDDFIIGITYEILSDEEENQSEVYFNNYMGFPGSSLEAIISNCETLKLNFFPLQLNHSIYLCENQKKGMWLLSGNDRKIHAYKSDKQQICEQKVHEYFVEYQDIKYCIISFSIKSFSDYKKRISFYGCDKGYSVFTIVDSEKNQILQRVETNYQSTITAVQLFNIHNRTYTLENIISAVKDIPDIPDYETINEKEPVCLLVGSILESAVVYMDVLKNHLRKRIKLPNTDEHQIIATSLIADINFDSKNEILLGTTDNYILNYVYKDNIWIEQQQYDLRYPVFTISYLDITNQGVKDAVVMTERGIHILKHEPKDVIEVLKYRFEIEHHNNLISFVDTIEA</sequence>
<dbReference type="PANTHER" id="PTHR15435">
    <property type="entry name" value="KICSTOR COMPLEX PROTEIN KAPTIN"/>
    <property type="match status" value="1"/>
</dbReference>
<dbReference type="EMBL" id="CABPRJ010000955">
    <property type="protein sequence ID" value="VVC32439.1"/>
    <property type="molecule type" value="Genomic_DNA"/>
</dbReference>
<dbReference type="GO" id="GO:1904262">
    <property type="term" value="P:negative regulation of TORC1 signaling"/>
    <property type="evidence" value="ECO:0007669"/>
    <property type="project" value="TreeGrafter"/>
</dbReference>
<evidence type="ECO:0000313" key="2">
    <source>
        <dbReference type="Proteomes" id="UP000325440"/>
    </source>
</evidence>
<dbReference type="GO" id="GO:0051015">
    <property type="term" value="F:actin filament binding"/>
    <property type="evidence" value="ECO:0007669"/>
    <property type="project" value="TreeGrafter"/>
</dbReference>
<organism evidence="1 2">
    <name type="scientific">Cinara cedri</name>
    <dbReference type="NCBI Taxonomy" id="506608"/>
    <lineage>
        <taxon>Eukaryota</taxon>
        <taxon>Metazoa</taxon>
        <taxon>Ecdysozoa</taxon>
        <taxon>Arthropoda</taxon>
        <taxon>Hexapoda</taxon>
        <taxon>Insecta</taxon>
        <taxon>Pterygota</taxon>
        <taxon>Neoptera</taxon>
        <taxon>Paraneoptera</taxon>
        <taxon>Hemiptera</taxon>
        <taxon>Sternorrhyncha</taxon>
        <taxon>Aphidomorpha</taxon>
        <taxon>Aphidoidea</taxon>
        <taxon>Aphididae</taxon>
        <taxon>Lachninae</taxon>
        <taxon>Cinara</taxon>
    </lineage>
</organism>
<dbReference type="AlphaFoldDB" id="A0A5E4MLJ2"/>
<dbReference type="GO" id="GO:0030027">
    <property type="term" value="C:lamellipodium"/>
    <property type="evidence" value="ECO:0007669"/>
    <property type="project" value="TreeGrafter"/>
</dbReference>
<proteinExistence type="predicted"/>
<dbReference type="GO" id="GO:0015629">
    <property type="term" value="C:actin cytoskeleton"/>
    <property type="evidence" value="ECO:0007669"/>
    <property type="project" value="InterPro"/>
</dbReference>
<dbReference type="GO" id="GO:0007015">
    <property type="term" value="P:actin filament organization"/>
    <property type="evidence" value="ECO:0007669"/>
    <property type="project" value="InterPro"/>
</dbReference>